<dbReference type="RefSeq" id="XP_018003046.1">
    <property type="nucleotide sequence ID" value="XM_018141842.1"/>
</dbReference>
<keyword evidence="5" id="KW-0067">ATP-binding</keyword>
<dbReference type="EMBL" id="LFJN01000006">
    <property type="protein sequence ID" value="KPI43083.1"/>
    <property type="molecule type" value="Genomic_DNA"/>
</dbReference>
<keyword evidence="6" id="KW-0539">Nucleus</keyword>
<evidence type="ECO:0000256" key="3">
    <source>
        <dbReference type="ARBA" id="ARBA00022705"/>
    </source>
</evidence>
<proteinExistence type="inferred from homology"/>
<evidence type="ECO:0000256" key="2">
    <source>
        <dbReference type="ARBA" id="ARBA00006116"/>
    </source>
</evidence>
<dbReference type="InterPro" id="IPR036420">
    <property type="entry name" value="BRCT_dom_sf"/>
</dbReference>
<protein>
    <submittedName>
        <fullName evidence="9">Replication factor C subunit 1</fullName>
    </submittedName>
</protein>
<evidence type="ECO:0000259" key="8">
    <source>
        <dbReference type="PROSITE" id="PS50172"/>
    </source>
</evidence>
<keyword evidence="4" id="KW-0547">Nucleotide-binding</keyword>
<organism evidence="9 10">
    <name type="scientific">Cyphellophora attinorum</name>
    <dbReference type="NCBI Taxonomy" id="1664694"/>
    <lineage>
        <taxon>Eukaryota</taxon>
        <taxon>Fungi</taxon>
        <taxon>Dikarya</taxon>
        <taxon>Ascomycota</taxon>
        <taxon>Pezizomycotina</taxon>
        <taxon>Eurotiomycetes</taxon>
        <taxon>Chaetothyriomycetidae</taxon>
        <taxon>Chaetothyriales</taxon>
        <taxon>Cyphellophoraceae</taxon>
        <taxon>Cyphellophora</taxon>
    </lineage>
</organism>
<accession>A0A0N1P2X1</accession>
<dbReference type="GO" id="GO:0006260">
    <property type="term" value="P:DNA replication"/>
    <property type="evidence" value="ECO:0007669"/>
    <property type="project" value="UniProtKB-KW"/>
</dbReference>
<dbReference type="Pfam" id="PF00533">
    <property type="entry name" value="BRCT"/>
    <property type="match status" value="1"/>
</dbReference>
<dbReference type="STRING" id="1664694.A0A0N1P2X1"/>
<dbReference type="OrthoDB" id="446168at2759"/>
<dbReference type="GO" id="GO:0005634">
    <property type="term" value="C:nucleus"/>
    <property type="evidence" value="ECO:0007669"/>
    <property type="project" value="UniProtKB-SubCell"/>
</dbReference>
<evidence type="ECO:0000256" key="4">
    <source>
        <dbReference type="ARBA" id="ARBA00022741"/>
    </source>
</evidence>
<dbReference type="Gene3D" id="3.40.50.10190">
    <property type="entry name" value="BRCT domain"/>
    <property type="match status" value="1"/>
</dbReference>
<feature type="compositionally biased region" description="Low complexity" evidence="7">
    <location>
        <begin position="148"/>
        <end position="161"/>
    </location>
</feature>
<dbReference type="SUPFAM" id="SSF52113">
    <property type="entry name" value="BRCT domain"/>
    <property type="match status" value="1"/>
</dbReference>
<gene>
    <name evidence="9" type="ORF">AB675_1915</name>
</gene>
<keyword evidence="3" id="KW-0235">DNA replication</keyword>
<sequence>MSHDDEPEDKFDRWSSSVCKLANACAERAQAGAAMMAGMDDSRAAALLAMLAIILMMYKAEEDGLYSSDDDQHHSVRSEIMDRRVCKVLRGCKQRARYSDPSMTGVDDNTTLLFTEMLALFRDLPVDYEGPGFSPTPSRRRRPGVISARAIAPAPAQRAARVGSVHNRNRNSQQHRGSAVAKQRADLPGNAARKAKPRGRLANPLALPKGRSGPRALPPYDPVRGEWIGRRSPTPQPLDGRQAEGPNATAKVTVPDIRIIPEGRPDCLRGLTFVFTGVLNTISRQEGIDLVKRYGGNVTTAPNSKTSFVVLGSDPGPKKLETIRKLGIKTIDEDELNSVIWRRPTGGGGFAGAKRSSTIPVNG</sequence>
<feature type="region of interest" description="Disordered" evidence="7">
    <location>
        <begin position="131"/>
        <end position="247"/>
    </location>
</feature>
<dbReference type="FunFam" id="3.40.50.10190:FF:000001">
    <property type="entry name" value="Replication factor C subunit 1"/>
    <property type="match status" value="1"/>
</dbReference>
<feature type="domain" description="BRCT" evidence="8">
    <location>
        <begin position="263"/>
        <end position="340"/>
    </location>
</feature>
<comment type="caution">
    <text evidence="9">The sequence shown here is derived from an EMBL/GenBank/DDBJ whole genome shotgun (WGS) entry which is preliminary data.</text>
</comment>
<dbReference type="AlphaFoldDB" id="A0A0N1P2X1"/>
<evidence type="ECO:0000256" key="6">
    <source>
        <dbReference type="ARBA" id="ARBA00023242"/>
    </source>
</evidence>
<evidence type="ECO:0000313" key="9">
    <source>
        <dbReference type="EMBL" id="KPI43083.1"/>
    </source>
</evidence>
<evidence type="ECO:0000256" key="1">
    <source>
        <dbReference type="ARBA" id="ARBA00004123"/>
    </source>
</evidence>
<evidence type="ECO:0000256" key="7">
    <source>
        <dbReference type="SAM" id="MobiDB-lite"/>
    </source>
</evidence>
<dbReference type="VEuPathDB" id="FungiDB:AB675_1915"/>
<evidence type="ECO:0000256" key="5">
    <source>
        <dbReference type="ARBA" id="ARBA00022840"/>
    </source>
</evidence>
<dbReference type="GO" id="GO:0005524">
    <property type="term" value="F:ATP binding"/>
    <property type="evidence" value="ECO:0007669"/>
    <property type="project" value="UniProtKB-KW"/>
</dbReference>
<dbReference type="GeneID" id="28733721"/>
<dbReference type="PROSITE" id="PS50172">
    <property type="entry name" value="BRCT"/>
    <property type="match status" value="1"/>
</dbReference>
<dbReference type="InterPro" id="IPR001357">
    <property type="entry name" value="BRCT_dom"/>
</dbReference>
<keyword evidence="10" id="KW-1185">Reference proteome</keyword>
<reference evidence="9 10" key="1">
    <citation type="submission" date="2015-06" db="EMBL/GenBank/DDBJ databases">
        <title>Draft genome of the ant-associated black yeast Phialophora attae CBS 131958.</title>
        <authorList>
            <person name="Moreno L.F."/>
            <person name="Stielow B.J."/>
            <person name="de Hoog S."/>
            <person name="Vicente V.A."/>
            <person name="Weiss V.A."/>
            <person name="de Vries M."/>
            <person name="Cruz L.M."/>
            <person name="Souza E.M."/>
        </authorList>
    </citation>
    <scope>NUCLEOTIDE SEQUENCE [LARGE SCALE GENOMIC DNA]</scope>
    <source>
        <strain evidence="9 10">CBS 131958</strain>
    </source>
</reference>
<comment type="similarity">
    <text evidence="2">Belongs to the activator 1 large subunit family.</text>
</comment>
<comment type="subcellular location">
    <subcellularLocation>
        <location evidence="1">Nucleus</location>
    </subcellularLocation>
</comment>
<dbReference type="SMART" id="SM00292">
    <property type="entry name" value="BRCT"/>
    <property type="match status" value="1"/>
</dbReference>
<name>A0A0N1P2X1_9EURO</name>
<evidence type="ECO:0000313" key="10">
    <source>
        <dbReference type="Proteomes" id="UP000038010"/>
    </source>
</evidence>
<dbReference type="Proteomes" id="UP000038010">
    <property type="component" value="Unassembled WGS sequence"/>
</dbReference>